<evidence type="ECO:0000313" key="2">
    <source>
        <dbReference type="EMBL" id="BBJ47378.1"/>
    </source>
</evidence>
<accession>A0A499V4P8</accession>
<sequence>MDRAEGGGVAAGAGDGDSSGTPGPAGAGIEFELEADDGTWCEQVKDVPSKGPWTLSAAGKILEAVTGHLAGGKKVRLVLSTGAPELHDLSKRARGADTLAEFEGMITKAQIPQFVQVLENWSDNGMPVDREVGWRYLQAVHVEHIPPEALRRLVVSEYELLFVGDPEVIVRQLSGYLDEHLHQRLTGSQIRSHLLTVPGVRPRLLAGDTGTLTALAGTVERFVRRVRRDKPAFGMAARPHVEQLYERLVAEDGPQMVVCEGSAGLGKSAVVTDVLVRLTEQGWPAAAVRMDGADASVQTAKDLGSG</sequence>
<dbReference type="EMBL" id="AP019621">
    <property type="protein sequence ID" value="BBJ47378.1"/>
    <property type="molecule type" value="Genomic_DNA"/>
</dbReference>
<reference evidence="2" key="1">
    <citation type="submission" date="2019-04" db="EMBL/GenBank/DDBJ databases">
        <title>Draft genome sequences of Streptomyces avermitilis MC3.</title>
        <authorList>
            <person name="Komaki H."/>
            <person name="Tamura T."/>
            <person name="Hosoyama A."/>
        </authorList>
    </citation>
    <scope>NUCLEOTIDE SEQUENCE</scope>
    <source>
        <strain evidence="2">MC3</strain>
    </source>
</reference>
<feature type="compositionally biased region" description="Gly residues" evidence="1">
    <location>
        <begin position="1"/>
        <end position="17"/>
    </location>
</feature>
<protein>
    <submittedName>
        <fullName evidence="2">Uncharacterized protein</fullName>
    </submittedName>
</protein>
<feature type="region of interest" description="Disordered" evidence="1">
    <location>
        <begin position="1"/>
        <end position="29"/>
    </location>
</feature>
<name>A0A499V4P8_STRAX</name>
<evidence type="ECO:0000256" key="1">
    <source>
        <dbReference type="SAM" id="MobiDB-lite"/>
    </source>
</evidence>
<feature type="compositionally biased region" description="Low complexity" evidence="1">
    <location>
        <begin position="18"/>
        <end position="28"/>
    </location>
</feature>
<gene>
    <name evidence="2" type="ORF">SAVMC3_00070</name>
</gene>
<dbReference type="AlphaFoldDB" id="A0A499V4P8"/>
<organism evidence="2">
    <name type="scientific">Streptomyces avermitilis</name>
    <dbReference type="NCBI Taxonomy" id="33903"/>
    <lineage>
        <taxon>Bacteria</taxon>
        <taxon>Bacillati</taxon>
        <taxon>Actinomycetota</taxon>
        <taxon>Actinomycetes</taxon>
        <taxon>Kitasatosporales</taxon>
        <taxon>Streptomycetaceae</taxon>
        <taxon>Streptomyces</taxon>
    </lineage>
</organism>
<proteinExistence type="predicted"/>